<evidence type="ECO:0000313" key="9">
    <source>
        <dbReference type="Proteomes" id="UP001501231"/>
    </source>
</evidence>
<dbReference type="InterPro" id="IPR013249">
    <property type="entry name" value="RNA_pol_sigma70_r4_t2"/>
</dbReference>
<dbReference type="NCBIfam" id="TIGR02937">
    <property type="entry name" value="sigma70-ECF"/>
    <property type="match status" value="1"/>
</dbReference>
<evidence type="ECO:0000256" key="2">
    <source>
        <dbReference type="ARBA" id="ARBA00023015"/>
    </source>
</evidence>
<dbReference type="SUPFAM" id="SSF88946">
    <property type="entry name" value="Sigma2 domain of RNA polymerase sigma factors"/>
    <property type="match status" value="1"/>
</dbReference>
<dbReference type="Gene3D" id="1.10.1740.10">
    <property type="match status" value="1"/>
</dbReference>
<proteinExistence type="inferred from homology"/>
<dbReference type="SUPFAM" id="SSF88659">
    <property type="entry name" value="Sigma3 and sigma4 domains of RNA polymerase sigma factors"/>
    <property type="match status" value="1"/>
</dbReference>
<dbReference type="Proteomes" id="UP001501231">
    <property type="component" value="Unassembled WGS sequence"/>
</dbReference>
<evidence type="ECO:0000313" key="8">
    <source>
        <dbReference type="EMBL" id="GAA2447234.1"/>
    </source>
</evidence>
<dbReference type="RefSeq" id="WP_344595696.1">
    <property type="nucleotide sequence ID" value="NZ_BAAARW010000032.1"/>
</dbReference>
<accession>A0ABP5X6Z9</accession>
<dbReference type="CDD" id="cd06171">
    <property type="entry name" value="Sigma70_r4"/>
    <property type="match status" value="1"/>
</dbReference>
<protein>
    <submittedName>
        <fullName evidence="8">SigE family RNA polymerase sigma factor</fullName>
    </submittedName>
</protein>
<dbReference type="NCBIfam" id="TIGR02983">
    <property type="entry name" value="SigE-fam_strep"/>
    <property type="match status" value="1"/>
</dbReference>
<organism evidence="8 9">
    <name type="scientific">Actinomadura vinacea</name>
    <dbReference type="NCBI Taxonomy" id="115336"/>
    <lineage>
        <taxon>Bacteria</taxon>
        <taxon>Bacillati</taxon>
        <taxon>Actinomycetota</taxon>
        <taxon>Actinomycetes</taxon>
        <taxon>Streptosporangiales</taxon>
        <taxon>Thermomonosporaceae</taxon>
        <taxon>Actinomadura</taxon>
    </lineage>
</organism>
<dbReference type="Pfam" id="PF08281">
    <property type="entry name" value="Sigma70_r4_2"/>
    <property type="match status" value="1"/>
</dbReference>
<dbReference type="InterPro" id="IPR013325">
    <property type="entry name" value="RNA_pol_sigma_r2"/>
</dbReference>
<reference evidence="9" key="1">
    <citation type="journal article" date="2019" name="Int. J. Syst. Evol. Microbiol.">
        <title>The Global Catalogue of Microorganisms (GCM) 10K type strain sequencing project: providing services to taxonomists for standard genome sequencing and annotation.</title>
        <authorList>
            <consortium name="The Broad Institute Genomics Platform"/>
            <consortium name="The Broad Institute Genome Sequencing Center for Infectious Disease"/>
            <person name="Wu L."/>
            <person name="Ma J."/>
        </authorList>
    </citation>
    <scope>NUCLEOTIDE SEQUENCE [LARGE SCALE GENOMIC DNA]</scope>
    <source>
        <strain evidence="9">JCM 3325</strain>
    </source>
</reference>
<dbReference type="PANTHER" id="PTHR43133">
    <property type="entry name" value="RNA POLYMERASE ECF-TYPE SIGMA FACTO"/>
    <property type="match status" value="1"/>
</dbReference>
<keyword evidence="5" id="KW-0804">Transcription</keyword>
<dbReference type="PANTHER" id="PTHR43133:SF50">
    <property type="entry name" value="ECF RNA POLYMERASE SIGMA FACTOR SIGM"/>
    <property type="match status" value="1"/>
</dbReference>
<name>A0ABP5X6Z9_9ACTN</name>
<evidence type="ECO:0000256" key="1">
    <source>
        <dbReference type="ARBA" id="ARBA00010641"/>
    </source>
</evidence>
<evidence type="ECO:0000256" key="4">
    <source>
        <dbReference type="ARBA" id="ARBA00023125"/>
    </source>
</evidence>
<dbReference type="InterPro" id="IPR014325">
    <property type="entry name" value="RNA_pol_sigma-E_actinobac"/>
</dbReference>
<comment type="caution">
    <text evidence="8">The sequence shown here is derived from an EMBL/GenBank/DDBJ whole genome shotgun (WGS) entry which is preliminary data.</text>
</comment>
<dbReference type="InterPro" id="IPR013324">
    <property type="entry name" value="RNA_pol_sigma_r3/r4-like"/>
</dbReference>
<dbReference type="InterPro" id="IPR014284">
    <property type="entry name" value="RNA_pol_sigma-70_dom"/>
</dbReference>
<dbReference type="EMBL" id="BAAARW010000032">
    <property type="protein sequence ID" value="GAA2447234.1"/>
    <property type="molecule type" value="Genomic_DNA"/>
</dbReference>
<dbReference type="InterPro" id="IPR039425">
    <property type="entry name" value="RNA_pol_sigma-70-like"/>
</dbReference>
<evidence type="ECO:0000256" key="5">
    <source>
        <dbReference type="ARBA" id="ARBA00023163"/>
    </source>
</evidence>
<sequence>MGRRDDQSFAEFVTARGNALLRTAALLCGANQDAEDILQSALEKAYRHWGRIDPDSDPEPYVRRILVNLVISRSRRWKVLREINMARPPERPTTTSATHTVELRGALMEELRKLGPRQRAVLVLRFWEDLSEAETARVLGCSVGTVKSQASRGLARLRERLDSNLAPLGR</sequence>
<gene>
    <name evidence="8" type="ORF">GCM10010191_75560</name>
</gene>
<comment type="similarity">
    <text evidence="1">Belongs to the sigma-70 factor family. ECF subfamily.</text>
</comment>
<evidence type="ECO:0000256" key="3">
    <source>
        <dbReference type="ARBA" id="ARBA00023082"/>
    </source>
</evidence>
<evidence type="ECO:0000259" key="6">
    <source>
        <dbReference type="Pfam" id="PF04542"/>
    </source>
</evidence>
<feature type="domain" description="RNA polymerase sigma-70 region 2" evidence="6">
    <location>
        <begin position="13"/>
        <end position="76"/>
    </location>
</feature>
<keyword evidence="3" id="KW-0731">Sigma factor</keyword>
<keyword evidence="2" id="KW-0805">Transcription regulation</keyword>
<dbReference type="Pfam" id="PF04542">
    <property type="entry name" value="Sigma70_r2"/>
    <property type="match status" value="1"/>
</dbReference>
<dbReference type="Gene3D" id="1.10.10.10">
    <property type="entry name" value="Winged helix-like DNA-binding domain superfamily/Winged helix DNA-binding domain"/>
    <property type="match status" value="1"/>
</dbReference>
<dbReference type="InterPro" id="IPR036388">
    <property type="entry name" value="WH-like_DNA-bd_sf"/>
</dbReference>
<keyword evidence="4" id="KW-0238">DNA-binding</keyword>
<keyword evidence="9" id="KW-1185">Reference proteome</keyword>
<evidence type="ECO:0000259" key="7">
    <source>
        <dbReference type="Pfam" id="PF08281"/>
    </source>
</evidence>
<feature type="domain" description="RNA polymerase sigma factor 70 region 4 type 2" evidence="7">
    <location>
        <begin position="105"/>
        <end position="157"/>
    </location>
</feature>
<dbReference type="InterPro" id="IPR007627">
    <property type="entry name" value="RNA_pol_sigma70_r2"/>
</dbReference>